<feature type="compositionally biased region" description="Basic residues" evidence="1">
    <location>
        <begin position="81"/>
        <end position="94"/>
    </location>
</feature>
<feature type="compositionally biased region" description="Basic and acidic residues" evidence="1">
    <location>
        <begin position="1"/>
        <end position="24"/>
    </location>
</feature>
<dbReference type="AlphaFoldDB" id="C6H4A1"/>
<gene>
    <name evidence="2" type="ORF">HCDG_00182</name>
</gene>
<dbReference type="EMBL" id="GG692419">
    <property type="protein sequence ID" value="EER44603.1"/>
    <property type="molecule type" value="Genomic_DNA"/>
</dbReference>
<evidence type="ECO:0000313" key="2">
    <source>
        <dbReference type="EMBL" id="EER44603.1"/>
    </source>
</evidence>
<reference evidence="3" key="1">
    <citation type="submission" date="2009-05" db="EMBL/GenBank/DDBJ databases">
        <title>The genome sequence of Ajellomyces capsulatus strain H143.</title>
        <authorList>
            <person name="Champion M."/>
            <person name="Cuomo C.A."/>
            <person name="Ma L.-J."/>
            <person name="Henn M.R."/>
            <person name="Sil A."/>
            <person name="Goldman B."/>
            <person name="Young S.K."/>
            <person name="Kodira C.D."/>
            <person name="Zeng Q."/>
            <person name="Koehrsen M."/>
            <person name="Alvarado L."/>
            <person name="Berlin A.M."/>
            <person name="Borenstein D."/>
            <person name="Chen Z."/>
            <person name="Engels R."/>
            <person name="Freedman E."/>
            <person name="Gellesch M."/>
            <person name="Goldberg J."/>
            <person name="Griggs A."/>
            <person name="Gujja S."/>
            <person name="Heiman D.I."/>
            <person name="Hepburn T.A."/>
            <person name="Howarth C."/>
            <person name="Jen D."/>
            <person name="Larson L."/>
            <person name="Lewis B."/>
            <person name="Mehta T."/>
            <person name="Park D."/>
            <person name="Pearson M."/>
            <person name="Roberts A."/>
            <person name="Saif S."/>
            <person name="Shea T.D."/>
            <person name="Shenoy N."/>
            <person name="Sisk P."/>
            <person name="Stolte C."/>
            <person name="Sykes S."/>
            <person name="Walk T."/>
            <person name="White J."/>
            <person name="Yandava C."/>
            <person name="Klein B."/>
            <person name="McEwen J.G."/>
            <person name="Puccia R."/>
            <person name="Goldman G.H."/>
            <person name="Felipe M.S."/>
            <person name="Nino-Vega G."/>
            <person name="San-Blas G."/>
            <person name="Taylor J.W."/>
            <person name="Mendoza L."/>
            <person name="Galagan J.E."/>
            <person name="Nusbaum C."/>
            <person name="Birren B.W."/>
        </authorList>
    </citation>
    <scope>NUCLEOTIDE SEQUENCE [LARGE SCALE GENOMIC DNA]</scope>
    <source>
        <strain evidence="3">H143</strain>
    </source>
</reference>
<evidence type="ECO:0000256" key="1">
    <source>
        <dbReference type="SAM" id="MobiDB-lite"/>
    </source>
</evidence>
<protein>
    <submittedName>
        <fullName evidence="2">Uncharacterized protein</fullName>
    </submittedName>
</protein>
<evidence type="ECO:0000313" key="3">
    <source>
        <dbReference type="Proteomes" id="UP000002624"/>
    </source>
</evidence>
<accession>C6H4A1</accession>
<dbReference type="Proteomes" id="UP000002624">
    <property type="component" value="Unassembled WGS sequence"/>
</dbReference>
<organism evidence="2 3">
    <name type="scientific">Ajellomyces capsulatus (strain H143)</name>
    <name type="common">Darling's disease fungus</name>
    <name type="synonym">Histoplasma capsulatum</name>
    <dbReference type="NCBI Taxonomy" id="544712"/>
    <lineage>
        <taxon>Eukaryota</taxon>
        <taxon>Fungi</taxon>
        <taxon>Dikarya</taxon>
        <taxon>Ascomycota</taxon>
        <taxon>Pezizomycotina</taxon>
        <taxon>Eurotiomycetes</taxon>
        <taxon>Eurotiomycetidae</taxon>
        <taxon>Onygenales</taxon>
        <taxon>Ajellomycetaceae</taxon>
        <taxon>Histoplasma</taxon>
    </lineage>
</organism>
<name>C6H4A1_AJECH</name>
<feature type="compositionally biased region" description="Basic and acidic residues" evidence="1">
    <location>
        <begin position="62"/>
        <end position="80"/>
    </location>
</feature>
<feature type="region of interest" description="Disordered" evidence="1">
    <location>
        <begin position="1"/>
        <end position="100"/>
    </location>
</feature>
<dbReference type="VEuPathDB" id="FungiDB:HCDG_00182"/>
<sequence length="183" mass="19295">MTVEREEEKTTAGDEYKPTEHGDDGGDEDDEDDEDDEARALVGCGRPSFGGSPSIDAGVLKIEQERGKEGKKECRGERGKGQRRNGTHRTHHLRPPSALPAFGLVPLGVDALVGRPLWLIPAPASPAGFLQPHAPEGGGALAGHWPAPYWLEGAYVRSVYAGSGATPAPRQLVGRSTGSSPLG</sequence>
<dbReference type="HOGENOM" id="CLU_1474768_0_0_1"/>
<feature type="compositionally biased region" description="Acidic residues" evidence="1">
    <location>
        <begin position="25"/>
        <end position="37"/>
    </location>
</feature>
<proteinExistence type="predicted"/>